<reference evidence="2" key="1">
    <citation type="submission" date="2018-10" db="EMBL/GenBank/DDBJ databases">
        <title>Schaedlerella arabinophila gen. nov. sp. nov., isolated from the mouse intestinal tract and comparative analysis with the genome of the closely related altered Schaedler flora strain ASF502.</title>
        <authorList>
            <person name="Miyake S."/>
            <person name="Soh M."/>
            <person name="Seedorf H."/>
        </authorList>
    </citation>
    <scope>NUCLEOTIDE SEQUENCE [LARGE SCALE GENOMIC DNA]</scope>
    <source>
        <strain evidence="2">DSM 106076</strain>
    </source>
</reference>
<accession>A0A3R8KYF3</accession>
<dbReference type="EMBL" id="RHJS01000002">
    <property type="protein sequence ID" value="RRK31118.1"/>
    <property type="molecule type" value="Genomic_DNA"/>
</dbReference>
<dbReference type="AlphaFoldDB" id="A0A3R8KYF3"/>
<feature type="domain" description="DUF5655" evidence="1">
    <location>
        <begin position="9"/>
        <end position="118"/>
    </location>
</feature>
<keyword evidence="3" id="KW-1185">Reference proteome</keyword>
<dbReference type="RefSeq" id="WP_125126854.1">
    <property type="nucleotide sequence ID" value="NZ_RHJS01000002.1"/>
</dbReference>
<organism evidence="2 3">
    <name type="scientific">Schaedlerella arabinosiphila</name>
    <dbReference type="NCBI Taxonomy" id="2044587"/>
    <lineage>
        <taxon>Bacteria</taxon>
        <taxon>Bacillati</taxon>
        <taxon>Bacillota</taxon>
        <taxon>Clostridia</taxon>
        <taxon>Lachnospirales</taxon>
        <taxon>Lachnospiraceae</taxon>
        <taxon>Schaedlerella</taxon>
    </lineage>
</organism>
<dbReference type="Proteomes" id="UP000274920">
    <property type="component" value="Unassembled WGS sequence"/>
</dbReference>
<dbReference type="Pfam" id="PF18899">
    <property type="entry name" value="DUF5655"/>
    <property type="match status" value="1"/>
</dbReference>
<gene>
    <name evidence="2" type="ORF">EBB54_06850</name>
</gene>
<name>A0A3R8KYF3_9FIRM</name>
<evidence type="ECO:0000313" key="3">
    <source>
        <dbReference type="Proteomes" id="UP000274920"/>
    </source>
</evidence>
<evidence type="ECO:0000313" key="2">
    <source>
        <dbReference type="EMBL" id="RRK31118.1"/>
    </source>
</evidence>
<sequence>MDQNVLYFFDGKPEALPLYEAFEERVFSEVGGVKVKVQKTQIAFSNRHNFAFVSFLPVRKAKERPEVYIVVTFGLGYRVRSLRIDAAVEPYPGRFTHHVLVSGAGEIDDELMGWVKEAAVFSDGKR</sequence>
<proteinExistence type="predicted"/>
<comment type="caution">
    <text evidence="2">The sequence shown here is derived from an EMBL/GenBank/DDBJ whole genome shotgun (WGS) entry which is preliminary data.</text>
</comment>
<evidence type="ECO:0000259" key="1">
    <source>
        <dbReference type="Pfam" id="PF18899"/>
    </source>
</evidence>
<protein>
    <recommendedName>
        <fullName evidence="1">DUF5655 domain-containing protein</fullName>
    </recommendedName>
</protein>
<dbReference type="InterPro" id="IPR043714">
    <property type="entry name" value="DUF5655"/>
</dbReference>